<dbReference type="AlphaFoldDB" id="A0A9N8W2E2"/>
<keyword evidence="2" id="KW-1185">Reference proteome</keyword>
<sequence length="276" mass="31878">MSHLQLIENNARNSSKSTVKSSCLDIVIKVPFPPKITAQELAQKKIGKKSKNLNAFIIYRRQYLEQMHRLGFKPNMTLLSKKAGSAWEKEPQKVKKWYSVLAEEVVEILTENQIRSPEFIVKDWNIYKAKPEVQKTSNRSIATKTKPEKKETETNEFAQPQITIHEPEFIFDSLLDDSILSNTLEDIQNASLTFPNMLSPTDQTTYEEFLFPINPLTHNITTTTPQQYIESNLNDSTSDLLDPLYRYMDMPINDLVTLAFFEPVNDDTCTENFMFI</sequence>
<proteinExistence type="predicted"/>
<dbReference type="Proteomes" id="UP000789831">
    <property type="component" value="Unassembled WGS sequence"/>
</dbReference>
<evidence type="ECO:0000313" key="1">
    <source>
        <dbReference type="EMBL" id="CAG8471130.1"/>
    </source>
</evidence>
<dbReference type="SUPFAM" id="SSF47095">
    <property type="entry name" value="HMG-box"/>
    <property type="match status" value="1"/>
</dbReference>
<gene>
    <name evidence="1" type="ORF">AGERDE_LOCUS2744</name>
</gene>
<reference evidence="1" key="1">
    <citation type="submission" date="2021-06" db="EMBL/GenBank/DDBJ databases">
        <authorList>
            <person name="Kallberg Y."/>
            <person name="Tangrot J."/>
            <person name="Rosling A."/>
        </authorList>
    </citation>
    <scope>NUCLEOTIDE SEQUENCE</scope>
    <source>
        <strain evidence="1">MT106</strain>
    </source>
</reference>
<comment type="caution">
    <text evidence="1">The sequence shown here is derived from an EMBL/GenBank/DDBJ whole genome shotgun (WGS) entry which is preliminary data.</text>
</comment>
<accession>A0A9N8W2E2</accession>
<dbReference type="EMBL" id="CAJVPL010000239">
    <property type="protein sequence ID" value="CAG8471130.1"/>
    <property type="molecule type" value="Genomic_DNA"/>
</dbReference>
<dbReference type="InterPro" id="IPR036910">
    <property type="entry name" value="HMG_box_dom_sf"/>
</dbReference>
<dbReference type="OrthoDB" id="2409984at2759"/>
<organism evidence="1 2">
    <name type="scientific">Ambispora gerdemannii</name>
    <dbReference type="NCBI Taxonomy" id="144530"/>
    <lineage>
        <taxon>Eukaryota</taxon>
        <taxon>Fungi</taxon>
        <taxon>Fungi incertae sedis</taxon>
        <taxon>Mucoromycota</taxon>
        <taxon>Glomeromycotina</taxon>
        <taxon>Glomeromycetes</taxon>
        <taxon>Archaeosporales</taxon>
        <taxon>Ambisporaceae</taxon>
        <taxon>Ambispora</taxon>
    </lineage>
</organism>
<dbReference type="Gene3D" id="1.10.30.10">
    <property type="entry name" value="High mobility group box domain"/>
    <property type="match status" value="1"/>
</dbReference>
<name>A0A9N8W2E2_9GLOM</name>
<evidence type="ECO:0000313" key="2">
    <source>
        <dbReference type="Proteomes" id="UP000789831"/>
    </source>
</evidence>
<protein>
    <submittedName>
        <fullName evidence="1">5870_t:CDS:1</fullName>
    </submittedName>
</protein>